<evidence type="ECO:0000313" key="3">
    <source>
        <dbReference type="Proteomes" id="UP000045051"/>
    </source>
</evidence>
<proteinExistence type="predicted"/>
<feature type="transmembrane region" description="Helical" evidence="1">
    <location>
        <begin position="340"/>
        <end position="361"/>
    </location>
</feature>
<accession>A0A0B7IIB3</accession>
<dbReference type="Proteomes" id="UP000045051">
    <property type="component" value="Unassembled WGS sequence"/>
</dbReference>
<feature type="transmembrane region" description="Helical" evidence="1">
    <location>
        <begin position="148"/>
        <end position="165"/>
    </location>
</feature>
<dbReference type="Pfam" id="PF09586">
    <property type="entry name" value="YfhO"/>
    <property type="match status" value="1"/>
</dbReference>
<dbReference type="PANTHER" id="PTHR38454">
    <property type="entry name" value="INTEGRAL MEMBRANE PROTEIN-RELATED"/>
    <property type="match status" value="1"/>
</dbReference>
<dbReference type="PANTHER" id="PTHR38454:SF1">
    <property type="entry name" value="INTEGRAL MEMBRANE PROTEIN"/>
    <property type="match status" value="1"/>
</dbReference>
<dbReference type="InterPro" id="IPR018580">
    <property type="entry name" value="Uncharacterised_YfhO"/>
</dbReference>
<feature type="transmembrane region" description="Helical" evidence="1">
    <location>
        <begin position="99"/>
        <end position="116"/>
    </location>
</feature>
<feature type="transmembrane region" description="Helical" evidence="1">
    <location>
        <begin position="368"/>
        <end position="385"/>
    </location>
</feature>
<keyword evidence="1" id="KW-0812">Transmembrane</keyword>
<gene>
    <name evidence="2" type="ORF">CCAND38_90011</name>
</gene>
<feature type="transmembrane region" description="Helical" evidence="1">
    <location>
        <begin position="779"/>
        <end position="799"/>
    </location>
</feature>
<feature type="transmembrane region" description="Helical" evidence="1">
    <location>
        <begin position="495"/>
        <end position="512"/>
    </location>
</feature>
<dbReference type="AlphaFoldDB" id="A0A0B7IIB3"/>
<feature type="transmembrane region" description="Helical" evidence="1">
    <location>
        <begin position="405"/>
        <end position="428"/>
    </location>
</feature>
<keyword evidence="1" id="KW-1133">Transmembrane helix</keyword>
<organism evidence="2 3">
    <name type="scientific">Capnocytophaga canis</name>
    <dbReference type="NCBI Taxonomy" id="1848903"/>
    <lineage>
        <taxon>Bacteria</taxon>
        <taxon>Pseudomonadati</taxon>
        <taxon>Bacteroidota</taxon>
        <taxon>Flavobacteriia</taxon>
        <taxon>Flavobacteriales</taxon>
        <taxon>Flavobacteriaceae</taxon>
        <taxon>Capnocytophaga</taxon>
    </lineage>
</organism>
<sequence>MKHIFQKALPHLVAVVLFIAIALAFFYPVMQGKTIFQSDIVQYTGMAKERNDFRLSQNEESYWTNSAFGGMPTYQLGANYSYDFIKKIDKAIRFLPRPADYLFLYFIGLYVLLLTLKVDMRTAFIGSIAFGLSTYLIIILGVGHNAKAHAIGYFAPVLAGILLIFRKKYLWGGLLTAFALALEINANHLQMTYYLMLLVLVFGGFMLYKACKNKELNNFLKATATLVGAVILSVLTNATSLLATQEYTQWSTRGKSELTISPDGTNKLNSGLSKDYITEYSYGLAESLNLIVPRLFGGSNNEALGKDSKTYDFLVKQGVPPTQALEFTNGLPTYWGTQPIVAAPAYIGVIIFFFFVLSLFLVKGYKKWWLLTGSIMALVLSWGKNFDILTNMMIDYFPLYNKFRAVSSIQVILELCVPILAMLGLYRFLKNTTEENKKPLLYTVCITFGIVILLLLGKGLFDFKGVSDTLYEQYYGREVVAMIQEDRQSMYTSDLLRSTIFMLLTILFLNLYQYKKISEKGVQIALLLLIILDLGGVARRYVDEKDFVSTHRMKQPFEATQADNMILEDKSVYRVYEPEVGINGARTSYFHHSIGGYHAAKPKHLQELFEYQISNRNTEVLNMLNVKYILMHNENGQLQPMQNGGALGNAWFVNKIITKDTNDEVMQGLSDFNPRTEAIVLTKEVGNLNFKSSTMDSTATIVLKNYKPNKLEYKTDNQQKGFAVFSEMHYPHGWIATLDGIEVPHYRVNYLLRGMEVPAGKHTITFEFKPQVVATGTKITLAGNVLLILWLLGAGVVFYKNRRTKTDKK</sequence>
<keyword evidence="3" id="KW-1185">Reference proteome</keyword>
<dbReference type="RefSeq" id="WP_042345449.1">
    <property type="nucleotide sequence ID" value="NZ_CDOI01000206.1"/>
</dbReference>
<feature type="transmembrane region" description="Helical" evidence="1">
    <location>
        <begin position="12"/>
        <end position="30"/>
    </location>
</feature>
<name>A0A0B7IIB3_9FLAO</name>
<feature type="transmembrane region" description="Helical" evidence="1">
    <location>
        <begin position="192"/>
        <end position="211"/>
    </location>
</feature>
<feature type="transmembrane region" description="Helical" evidence="1">
    <location>
        <begin position="440"/>
        <end position="461"/>
    </location>
</feature>
<dbReference type="EMBL" id="CDOI01000206">
    <property type="protein sequence ID" value="CEN49697.1"/>
    <property type="molecule type" value="Genomic_DNA"/>
</dbReference>
<feature type="transmembrane region" description="Helical" evidence="1">
    <location>
        <begin position="223"/>
        <end position="243"/>
    </location>
</feature>
<evidence type="ECO:0000313" key="2">
    <source>
        <dbReference type="EMBL" id="CEN49697.1"/>
    </source>
</evidence>
<reference evidence="2 3" key="1">
    <citation type="submission" date="2015-01" db="EMBL/GenBank/DDBJ databases">
        <authorList>
            <person name="Xiang T."/>
            <person name="Song Y."/>
            <person name="Huang L."/>
            <person name="Wang B."/>
            <person name="Wu P."/>
        </authorList>
    </citation>
    <scope>NUCLEOTIDE SEQUENCE [LARGE SCALE GENOMIC DNA]</scope>
    <source>
        <strain evidence="2 3">CcD38</strain>
    </source>
</reference>
<protein>
    <recommendedName>
        <fullName evidence="4">Membrane protein YfhO</fullName>
    </recommendedName>
</protein>
<feature type="transmembrane region" description="Helical" evidence="1">
    <location>
        <begin position="123"/>
        <end position="142"/>
    </location>
</feature>
<keyword evidence="1" id="KW-0472">Membrane</keyword>
<evidence type="ECO:0000256" key="1">
    <source>
        <dbReference type="SAM" id="Phobius"/>
    </source>
</evidence>
<evidence type="ECO:0008006" key="4">
    <source>
        <dbReference type="Google" id="ProtNLM"/>
    </source>
</evidence>
<feature type="transmembrane region" description="Helical" evidence="1">
    <location>
        <begin position="524"/>
        <end position="542"/>
    </location>
</feature>